<gene>
    <name evidence="1" type="ORF">BJ508DRAFT_48402</name>
</gene>
<dbReference type="AlphaFoldDB" id="A0A3N4HVE4"/>
<sequence>MARDMNHQLDARSKALKKLIRNNLNSHLQTAAELVDHLVSASFDRFPRHTCNQFTPEFTWFLLPWRAWVEPQWCTWVWSSSLVPFGYISNASRKQPMLVANFEHTSERERRTMLTIWSNDMLRRFGEAMVLHFDHSPSWSWSVILQKYIPKYMHNAIQSKIELFFKRCSFLTFHGISRDALRFRRSCSRLT</sequence>
<accession>A0A3N4HVE4</accession>
<dbReference type="EMBL" id="ML119815">
    <property type="protein sequence ID" value="RPA73624.1"/>
    <property type="molecule type" value="Genomic_DNA"/>
</dbReference>
<proteinExistence type="predicted"/>
<name>A0A3N4HVE4_ASCIM</name>
<protein>
    <submittedName>
        <fullName evidence="1">Uncharacterized protein</fullName>
    </submittedName>
</protein>
<reference evidence="1 2" key="1">
    <citation type="journal article" date="2018" name="Nat. Ecol. Evol.">
        <title>Pezizomycetes genomes reveal the molecular basis of ectomycorrhizal truffle lifestyle.</title>
        <authorList>
            <person name="Murat C."/>
            <person name="Payen T."/>
            <person name="Noel B."/>
            <person name="Kuo A."/>
            <person name="Morin E."/>
            <person name="Chen J."/>
            <person name="Kohler A."/>
            <person name="Krizsan K."/>
            <person name="Balestrini R."/>
            <person name="Da Silva C."/>
            <person name="Montanini B."/>
            <person name="Hainaut M."/>
            <person name="Levati E."/>
            <person name="Barry K.W."/>
            <person name="Belfiori B."/>
            <person name="Cichocki N."/>
            <person name="Clum A."/>
            <person name="Dockter R.B."/>
            <person name="Fauchery L."/>
            <person name="Guy J."/>
            <person name="Iotti M."/>
            <person name="Le Tacon F."/>
            <person name="Lindquist E.A."/>
            <person name="Lipzen A."/>
            <person name="Malagnac F."/>
            <person name="Mello A."/>
            <person name="Molinier V."/>
            <person name="Miyauchi S."/>
            <person name="Poulain J."/>
            <person name="Riccioni C."/>
            <person name="Rubini A."/>
            <person name="Sitrit Y."/>
            <person name="Splivallo R."/>
            <person name="Traeger S."/>
            <person name="Wang M."/>
            <person name="Zifcakova L."/>
            <person name="Wipf D."/>
            <person name="Zambonelli A."/>
            <person name="Paolocci F."/>
            <person name="Nowrousian M."/>
            <person name="Ottonello S."/>
            <person name="Baldrian P."/>
            <person name="Spatafora J.W."/>
            <person name="Henrissat B."/>
            <person name="Nagy L.G."/>
            <person name="Aury J.M."/>
            <person name="Wincker P."/>
            <person name="Grigoriev I.V."/>
            <person name="Bonfante P."/>
            <person name="Martin F.M."/>
        </authorList>
    </citation>
    <scope>NUCLEOTIDE SEQUENCE [LARGE SCALE GENOMIC DNA]</scope>
    <source>
        <strain evidence="1 2">RN42</strain>
    </source>
</reference>
<evidence type="ECO:0000313" key="1">
    <source>
        <dbReference type="EMBL" id="RPA73624.1"/>
    </source>
</evidence>
<organism evidence="1 2">
    <name type="scientific">Ascobolus immersus RN42</name>
    <dbReference type="NCBI Taxonomy" id="1160509"/>
    <lineage>
        <taxon>Eukaryota</taxon>
        <taxon>Fungi</taxon>
        <taxon>Dikarya</taxon>
        <taxon>Ascomycota</taxon>
        <taxon>Pezizomycotina</taxon>
        <taxon>Pezizomycetes</taxon>
        <taxon>Pezizales</taxon>
        <taxon>Ascobolaceae</taxon>
        <taxon>Ascobolus</taxon>
    </lineage>
</organism>
<evidence type="ECO:0000313" key="2">
    <source>
        <dbReference type="Proteomes" id="UP000275078"/>
    </source>
</evidence>
<keyword evidence="2" id="KW-1185">Reference proteome</keyword>
<dbReference type="Proteomes" id="UP000275078">
    <property type="component" value="Unassembled WGS sequence"/>
</dbReference>